<gene>
    <name evidence="12" type="ORF">Vretimale_15995</name>
</gene>
<dbReference type="Pfam" id="PF22594">
    <property type="entry name" value="GTP-eEF1A_C"/>
    <property type="match status" value="1"/>
</dbReference>
<feature type="region of interest" description="Disordered" evidence="10">
    <location>
        <begin position="251"/>
        <end position="304"/>
    </location>
</feature>
<feature type="compositionally biased region" description="Acidic residues" evidence="10">
    <location>
        <begin position="10"/>
        <end position="33"/>
    </location>
</feature>
<dbReference type="SUPFAM" id="SSF50465">
    <property type="entry name" value="EF-Tu/eEF-1alpha/eIF2-gamma C-terminal domain"/>
    <property type="match status" value="1"/>
</dbReference>
<dbReference type="Proteomes" id="UP000722791">
    <property type="component" value="Unassembled WGS sequence"/>
</dbReference>
<evidence type="ECO:0000256" key="4">
    <source>
        <dbReference type="ARBA" id="ARBA00022490"/>
    </source>
</evidence>
<evidence type="ECO:0000313" key="12">
    <source>
        <dbReference type="EMBL" id="GIM12702.1"/>
    </source>
</evidence>
<evidence type="ECO:0000259" key="11">
    <source>
        <dbReference type="PROSITE" id="PS51722"/>
    </source>
</evidence>
<reference evidence="12" key="1">
    <citation type="journal article" date="2021" name="Proc. Natl. Acad. Sci. U.S.A.">
        <title>Three genomes in the algal genus Volvox reveal the fate of a haploid sex-determining region after a transition to homothallism.</title>
        <authorList>
            <person name="Yamamoto K."/>
            <person name="Hamaji T."/>
            <person name="Kawai-Toyooka H."/>
            <person name="Matsuzaki R."/>
            <person name="Takahashi F."/>
            <person name="Nishimura Y."/>
            <person name="Kawachi M."/>
            <person name="Noguchi H."/>
            <person name="Minakuchi Y."/>
            <person name="Umen J.G."/>
            <person name="Toyoda A."/>
            <person name="Nozaki H."/>
        </authorList>
    </citation>
    <scope>NUCLEOTIDE SEQUENCE</scope>
    <source>
        <strain evidence="12">NIES-3785</strain>
    </source>
</reference>
<feature type="domain" description="Tr-type G" evidence="11">
    <location>
        <begin position="353"/>
        <end position="589"/>
    </location>
</feature>
<sequence>MTKGKRGQFYDEDDLDDGYDDDDDYGGEDDYGGYDDHASSRGSKQASAPAAAWRAGPSRATQQQQQQGKATSAAHTTARAAGASKLAQFLCDPPPPAPGGKAQRGAKPDPSIKALQQPAYLVTPHLAPKKAPQQQQQQQQSSAKATAATVPGAAPDGGSTSSGLEPFRFDTPSPDDVVRGAQERRGGAIPLPQPSTSAAAAPSLSANKNFLRPSPMMQQQRQQQQQTPGIGAEAAADGVAALSLGPSEIAQVSSEAGASPASSHGAARHHQHHHHAHGHERAGASVGSSGNSHSNALEHPGGLHGLHTRRAVKEYVMEADLEREVEAAAVAEAAASNNVDSIPSASSSSGVPLSPLHLVVLGHVDAGKSSLMGRLLHELGLVSARDDHKFQRDAAAAGKGSFAWAWVLDERPEERERGVTVDVAMTRFNTRRFAVTLLDAPGHRDFVPNMIAGAAQADAALLLVDGSPGGFEAGFSEGTGGLHGTPGGQTREHAVLARSLGIEQMAVVISKLDTVGYDKARFDTIRAALLPYLKSVGFKESSLQWLPASGPLGENLVGPPQDPNLAAWWTSGPHVVGAIDAFNPRERATSKPLRMPITDVFKSKTGAIVLGGKVEGGALKPGSKVVLVPGPSQPFSVRSLEASGSPTHLVRAGDSVEVALVAGHGGGAGGGGAIDPSNVAAGAVLCHPDFPAVLVTRFELRVVVLDVPVPLLRGHVVTLHAHVAREEGHITALLATLDPRTGDVIKSRPRCLTKGQTALVEVTAVRGLVLEEYADYRALGRVALREGGRTLAVGIVTR</sequence>
<feature type="compositionally biased region" description="Low complexity" evidence="10">
    <location>
        <begin position="253"/>
        <end position="265"/>
    </location>
</feature>
<proteinExistence type="inferred from homology"/>
<accession>A0A8J4GT33</accession>
<comment type="function">
    <text evidence="1">This protein promotes the GTP-dependent binding of aminoacyl-tRNA to the A-site of ribosomes during protein biosynthesis.</text>
</comment>
<dbReference type="FunFam" id="3.40.50.300:FF:000204">
    <property type="entry name" value="Translation elongation factor Tu"/>
    <property type="match status" value="1"/>
</dbReference>
<dbReference type="GO" id="GO:0005525">
    <property type="term" value="F:GTP binding"/>
    <property type="evidence" value="ECO:0007669"/>
    <property type="project" value="UniProtKB-KW"/>
</dbReference>
<evidence type="ECO:0000256" key="9">
    <source>
        <dbReference type="ARBA" id="ARBA00049117"/>
    </source>
</evidence>
<dbReference type="AlphaFoldDB" id="A0A8J4GT33"/>
<protein>
    <recommendedName>
        <fullName evidence="11">Tr-type G domain-containing protein</fullName>
    </recommendedName>
</protein>
<keyword evidence="8" id="KW-0342">GTP-binding</keyword>
<keyword evidence="7" id="KW-0648">Protein biosynthesis</keyword>
<dbReference type="PANTHER" id="PTHR23115">
    <property type="entry name" value="TRANSLATION FACTOR"/>
    <property type="match status" value="1"/>
</dbReference>
<dbReference type="GO" id="GO:0006412">
    <property type="term" value="P:translation"/>
    <property type="evidence" value="ECO:0007669"/>
    <property type="project" value="UniProtKB-KW"/>
</dbReference>
<evidence type="ECO:0000256" key="3">
    <source>
        <dbReference type="ARBA" id="ARBA00007249"/>
    </source>
</evidence>
<dbReference type="InterPro" id="IPR000795">
    <property type="entry name" value="T_Tr_GTP-bd_dom"/>
</dbReference>
<dbReference type="PROSITE" id="PS51722">
    <property type="entry name" value="G_TR_2"/>
    <property type="match status" value="1"/>
</dbReference>
<keyword evidence="5" id="KW-0547">Nucleotide-binding</keyword>
<feature type="region of interest" description="Disordered" evidence="10">
    <location>
        <begin position="1"/>
        <end position="201"/>
    </location>
</feature>
<feature type="compositionally biased region" description="Polar residues" evidence="10">
    <location>
        <begin position="286"/>
        <end position="295"/>
    </location>
</feature>
<comment type="catalytic activity">
    <reaction evidence="9">
        <text>GTP + H2O = GDP + phosphate + H(+)</text>
        <dbReference type="Rhea" id="RHEA:19669"/>
        <dbReference type="ChEBI" id="CHEBI:15377"/>
        <dbReference type="ChEBI" id="CHEBI:15378"/>
        <dbReference type="ChEBI" id="CHEBI:37565"/>
        <dbReference type="ChEBI" id="CHEBI:43474"/>
        <dbReference type="ChEBI" id="CHEBI:58189"/>
    </reaction>
    <physiologicalReaction direction="left-to-right" evidence="9">
        <dbReference type="Rhea" id="RHEA:19670"/>
    </physiologicalReaction>
</comment>
<evidence type="ECO:0000256" key="5">
    <source>
        <dbReference type="ARBA" id="ARBA00022741"/>
    </source>
</evidence>
<organism evidence="12 13">
    <name type="scientific">Volvox reticuliferus</name>
    <dbReference type="NCBI Taxonomy" id="1737510"/>
    <lineage>
        <taxon>Eukaryota</taxon>
        <taxon>Viridiplantae</taxon>
        <taxon>Chlorophyta</taxon>
        <taxon>core chlorophytes</taxon>
        <taxon>Chlorophyceae</taxon>
        <taxon>CS clade</taxon>
        <taxon>Chlamydomonadales</taxon>
        <taxon>Volvocaceae</taxon>
        <taxon>Volvox</taxon>
    </lineage>
</organism>
<dbReference type="InterPro" id="IPR009000">
    <property type="entry name" value="Transl_B-barrel_sf"/>
</dbReference>
<dbReference type="InterPro" id="IPR054696">
    <property type="entry name" value="GTP-eEF1A_C"/>
</dbReference>
<dbReference type="GO" id="GO:0005737">
    <property type="term" value="C:cytoplasm"/>
    <property type="evidence" value="ECO:0007669"/>
    <property type="project" value="UniProtKB-SubCell"/>
</dbReference>
<dbReference type="InterPro" id="IPR050100">
    <property type="entry name" value="TRAFAC_GTPase_members"/>
</dbReference>
<dbReference type="Pfam" id="PF00009">
    <property type="entry name" value="GTP_EFTU"/>
    <property type="match status" value="1"/>
</dbReference>
<dbReference type="InterPro" id="IPR009001">
    <property type="entry name" value="Transl_elong_EF1A/Init_IF2_C"/>
</dbReference>
<feature type="non-terminal residue" evidence="12">
    <location>
        <position position="798"/>
    </location>
</feature>
<feature type="region of interest" description="Disordered" evidence="10">
    <location>
        <begin position="215"/>
        <end position="234"/>
    </location>
</feature>
<feature type="compositionally biased region" description="Basic and acidic residues" evidence="10">
    <location>
        <begin position="176"/>
        <end position="186"/>
    </location>
</feature>
<dbReference type="SUPFAM" id="SSF50447">
    <property type="entry name" value="Translation proteins"/>
    <property type="match status" value="1"/>
</dbReference>
<evidence type="ECO:0000256" key="2">
    <source>
        <dbReference type="ARBA" id="ARBA00004496"/>
    </source>
</evidence>
<dbReference type="Gene3D" id="2.40.30.10">
    <property type="entry name" value="Translation factors"/>
    <property type="match status" value="2"/>
</dbReference>
<feature type="compositionally biased region" description="Low complexity" evidence="10">
    <location>
        <begin position="218"/>
        <end position="234"/>
    </location>
</feature>
<feature type="compositionally biased region" description="Basic residues" evidence="10">
    <location>
        <begin position="266"/>
        <end position="278"/>
    </location>
</feature>
<evidence type="ECO:0000256" key="10">
    <source>
        <dbReference type="SAM" id="MobiDB-lite"/>
    </source>
</evidence>
<evidence type="ECO:0000256" key="8">
    <source>
        <dbReference type="ARBA" id="ARBA00023134"/>
    </source>
</evidence>
<feature type="compositionally biased region" description="Low complexity" evidence="10">
    <location>
        <begin position="129"/>
        <end position="158"/>
    </location>
</feature>
<keyword evidence="4" id="KW-0963">Cytoplasm</keyword>
<evidence type="ECO:0000256" key="1">
    <source>
        <dbReference type="ARBA" id="ARBA00003982"/>
    </source>
</evidence>
<dbReference type="EMBL" id="BNCQ01000044">
    <property type="protein sequence ID" value="GIM12702.1"/>
    <property type="molecule type" value="Genomic_DNA"/>
</dbReference>
<dbReference type="Gene3D" id="3.40.50.300">
    <property type="entry name" value="P-loop containing nucleotide triphosphate hydrolases"/>
    <property type="match status" value="1"/>
</dbReference>
<dbReference type="GO" id="GO:0003924">
    <property type="term" value="F:GTPase activity"/>
    <property type="evidence" value="ECO:0007669"/>
    <property type="project" value="InterPro"/>
</dbReference>
<name>A0A8J4GT33_9CHLO</name>
<dbReference type="InterPro" id="IPR027417">
    <property type="entry name" value="P-loop_NTPase"/>
</dbReference>
<comment type="subcellular location">
    <subcellularLocation>
        <location evidence="2">Cytoplasm</location>
    </subcellularLocation>
</comment>
<dbReference type="PRINTS" id="PR00315">
    <property type="entry name" value="ELONGATNFCT"/>
</dbReference>
<comment type="similarity">
    <text evidence="3">Belongs to the TRAFAC class translation factor GTPase superfamily. Classic translation factor GTPase family. EF-Tu/EF-1A subfamily.</text>
</comment>
<dbReference type="SUPFAM" id="SSF52540">
    <property type="entry name" value="P-loop containing nucleoside triphosphate hydrolases"/>
    <property type="match status" value="1"/>
</dbReference>
<feature type="compositionally biased region" description="Low complexity" evidence="10">
    <location>
        <begin position="46"/>
        <end position="83"/>
    </location>
</feature>
<evidence type="ECO:0000256" key="7">
    <source>
        <dbReference type="ARBA" id="ARBA00022917"/>
    </source>
</evidence>
<evidence type="ECO:0000313" key="13">
    <source>
        <dbReference type="Proteomes" id="UP000722791"/>
    </source>
</evidence>
<comment type="caution">
    <text evidence="12">The sequence shown here is derived from an EMBL/GenBank/DDBJ whole genome shotgun (WGS) entry which is preliminary data.</text>
</comment>
<keyword evidence="6" id="KW-0378">Hydrolase</keyword>
<evidence type="ECO:0000256" key="6">
    <source>
        <dbReference type="ARBA" id="ARBA00022801"/>
    </source>
</evidence>